<keyword evidence="2 5" id="KW-0489">Methyltransferase</keyword>
<keyword evidence="6" id="KW-1185">Reference proteome</keyword>
<organism evidence="5 6">
    <name type="scientific">Pseudovibrio denitrificans</name>
    <dbReference type="NCBI Taxonomy" id="258256"/>
    <lineage>
        <taxon>Bacteria</taxon>
        <taxon>Pseudomonadati</taxon>
        <taxon>Pseudomonadota</taxon>
        <taxon>Alphaproteobacteria</taxon>
        <taxon>Hyphomicrobiales</taxon>
        <taxon>Stappiaceae</taxon>
        <taxon>Pseudovibrio</taxon>
    </lineage>
</organism>
<dbReference type="Pfam" id="PF08241">
    <property type="entry name" value="Methyltransf_11"/>
    <property type="match status" value="1"/>
</dbReference>
<keyword evidence="3" id="KW-0808">Transferase</keyword>
<dbReference type="SUPFAM" id="SSF53335">
    <property type="entry name" value="S-adenosyl-L-methionine-dependent methyltransferases"/>
    <property type="match status" value="1"/>
</dbReference>
<comment type="similarity">
    <text evidence="1">Belongs to the methyltransferase superfamily.</text>
</comment>
<name>A0A1I7CJ28_9HYPH</name>
<dbReference type="InterPro" id="IPR013216">
    <property type="entry name" value="Methyltransf_11"/>
</dbReference>
<dbReference type="Gene3D" id="3.40.50.150">
    <property type="entry name" value="Vaccinia Virus protein VP39"/>
    <property type="match status" value="1"/>
</dbReference>
<dbReference type="PANTHER" id="PTHR44942:SF4">
    <property type="entry name" value="METHYLTRANSFERASE TYPE 11 DOMAIN-CONTAINING PROTEIN"/>
    <property type="match status" value="1"/>
</dbReference>
<dbReference type="AlphaFoldDB" id="A0A1I7CJ28"/>
<dbReference type="Proteomes" id="UP000183371">
    <property type="component" value="Unassembled WGS sequence"/>
</dbReference>
<keyword evidence="5" id="KW-0830">Ubiquinone</keyword>
<dbReference type="CDD" id="cd02440">
    <property type="entry name" value="AdoMet_MTases"/>
    <property type="match status" value="1"/>
</dbReference>
<protein>
    <submittedName>
        <fullName evidence="5">Ubiquinone/menaquinone biosynthesis C-methylase UbiE</fullName>
    </submittedName>
</protein>
<accession>A0A1I7CJ28</accession>
<dbReference type="GO" id="GO:0032259">
    <property type="term" value="P:methylation"/>
    <property type="evidence" value="ECO:0007669"/>
    <property type="project" value="UniProtKB-KW"/>
</dbReference>
<evidence type="ECO:0000313" key="6">
    <source>
        <dbReference type="Proteomes" id="UP000183371"/>
    </source>
</evidence>
<dbReference type="GO" id="GO:0008757">
    <property type="term" value="F:S-adenosylmethionine-dependent methyltransferase activity"/>
    <property type="evidence" value="ECO:0007669"/>
    <property type="project" value="InterPro"/>
</dbReference>
<dbReference type="EMBL" id="FPBD01000006">
    <property type="protein sequence ID" value="SFT99412.1"/>
    <property type="molecule type" value="Genomic_DNA"/>
</dbReference>
<evidence type="ECO:0000259" key="4">
    <source>
        <dbReference type="Pfam" id="PF08241"/>
    </source>
</evidence>
<dbReference type="RefSeq" id="WP_054784670.1">
    <property type="nucleotide sequence ID" value="NZ_FPBD01000006.1"/>
</dbReference>
<evidence type="ECO:0000256" key="3">
    <source>
        <dbReference type="ARBA" id="ARBA00022679"/>
    </source>
</evidence>
<evidence type="ECO:0000313" key="5">
    <source>
        <dbReference type="EMBL" id="SFT99412.1"/>
    </source>
</evidence>
<dbReference type="InterPro" id="IPR051052">
    <property type="entry name" value="Diverse_substrate_MTase"/>
</dbReference>
<gene>
    <name evidence="5" type="ORF">SAMN05444141_10619</name>
</gene>
<sequence>MTITSEHAFSGLQKIYDQARPRYPQKALDRIVDLLVASKGAEQGSLLDVGCGTGILTRQLLELAPQSKLTGCDVNEDMLSQAKEQDVDCAISWHQSHAEQLPFQDNAFHLITVAQAAQWFDRPRFYQEVQRLLIKGGHLVIIENNRQLEGSAFMNAYETLIETHNSTYSRDYRKFDYAQEMAQAGFADTQVQSFPWSRTLSQNEFVEMAKSSSKVQAAIKASNGGFLKELNSILQDHWAEGEPVVIDYATQVFSGRC</sequence>
<evidence type="ECO:0000256" key="1">
    <source>
        <dbReference type="ARBA" id="ARBA00008361"/>
    </source>
</evidence>
<reference evidence="6" key="1">
    <citation type="submission" date="2016-10" db="EMBL/GenBank/DDBJ databases">
        <authorList>
            <person name="Varghese N."/>
            <person name="Submissions S."/>
        </authorList>
    </citation>
    <scope>NUCLEOTIDE SEQUENCE [LARGE SCALE GENOMIC DNA]</scope>
    <source>
        <strain evidence="6">DSM 17465</strain>
    </source>
</reference>
<dbReference type="PANTHER" id="PTHR44942">
    <property type="entry name" value="METHYLTRANSF_11 DOMAIN-CONTAINING PROTEIN"/>
    <property type="match status" value="1"/>
</dbReference>
<feature type="domain" description="Methyltransferase type 11" evidence="4">
    <location>
        <begin position="47"/>
        <end position="141"/>
    </location>
</feature>
<dbReference type="InterPro" id="IPR029063">
    <property type="entry name" value="SAM-dependent_MTases_sf"/>
</dbReference>
<evidence type="ECO:0000256" key="2">
    <source>
        <dbReference type="ARBA" id="ARBA00022603"/>
    </source>
</evidence>
<proteinExistence type="inferred from homology"/>